<sequence>MDIIYSAQDLMQRIEKLTSDDSVCQVFIPGKGQVTIVLQAKRQLSIAEEAQEDPELREMLQASRKAHEVGEVMTTDEFLKSISKSDFQ</sequence>
<reference evidence="1 2" key="1">
    <citation type="submission" date="2021-02" db="EMBL/GenBank/DDBJ databases">
        <title>Alicyclobacillus curvatus sp. nov. and Alicyclobacillus mengziensis sp. nov., two acidophilic bacteria isolated from acid mine drainage.</title>
        <authorList>
            <person name="Huang Y."/>
        </authorList>
    </citation>
    <scope>NUCLEOTIDE SEQUENCE [LARGE SCALE GENOMIC DNA]</scope>
    <source>
        <strain evidence="1 2">S30H14</strain>
    </source>
</reference>
<dbReference type="KEGG" id="afx:JZ786_13675"/>
<accession>A0A9X7VVG5</accession>
<dbReference type="RefSeq" id="WP_206654979.1">
    <property type="nucleotide sequence ID" value="NZ_CP071182.1"/>
</dbReference>
<evidence type="ECO:0000313" key="1">
    <source>
        <dbReference type="EMBL" id="QSO45610.1"/>
    </source>
</evidence>
<evidence type="ECO:0000313" key="2">
    <source>
        <dbReference type="Proteomes" id="UP000663505"/>
    </source>
</evidence>
<organism evidence="1 2">
    <name type="scientific">Alicyclobacillus mengziensis</name>
    <dbReference type="NCBI Taxonomy" id="2931921"/>
    <lineage>
        <taxon>Bacteria</taxon>
        <taxon>Bacillati</taxon>
        <taxon>Bacillota</taxon>
        <taxon>Bacilli</taxon>
        <taxon>Bacillales</taxon>
        <taxon>Alicyclobacillaceae</taxon>
        <taxon>Alicyclobacillus</taxon>
    </lineage>
</organism>
<gene>
    <name evidence="1" type="ORF">JZ786_13675</name>
</gene>
<dbReference type="Proteomes" id="UP000663505">
    <property type="component" value="Chromosome"/>
</dbReference>
<proteinExistence type="predicted"/>
<name>A0A9X7VVG5_9BACL</name>
<dbReference type="AlphaFoldDB" id="A0A9X7VVG5"/>
<keyword evidence="2" id="KW-1185">Reference proteome</keyword>
<protein>
    <submittedName>
        <fullName evidence="1">Uncharacterized protein</fullName>
    </submittedName>
</protein>
<dbReference type="EMBL" id="CP071182">
    <property type="protein sequence ID" value="QSO45610.1"/>
    <property type="molecule type" value="Genomic_DNA"/>
</dbReference>